<accession>A0A2G4R752</accession>
<reference evidence="3" key="1">
    <citation type="submission" date="2015-06" db="EMBL/GenBank/DDBJ databases">
        <authorList>
            <person name="Parisi A."/>
            <person name="Chiara M."/>
            <person name="Florio D."/>
            <person name="Miccolupo A."/>
            <person name="Manzari C."/>
            <person name="Mion D."/>
            <person name="Caruso M."/>
            <person name="D'erchia A.M."/>
            <person name="Zanoni R."/>
        </authorList>
    </citation>
    <scope>NUCLEOTIDE SEQUENCE [LARGE SCALE GENOMIC DNA]</scope>
    <source>
        <strain evidence="3">73/13</strain>
    </source>
</reference>
<dbReference type="AlphaFoldDB" id="A0A2G4R752"/>
<protein>
    <submittedName>
        <fullName evidence="2">Uncharacterized protein</fullName>
    </submittedName>
</protein>
<organism evidence="2 3">
    <name type="scientific">Campylobacter vulpis</name>
    <dbReference type="NCBI Taxonomy" id="1655500"/>
    <lineage>
        <taxon>Bacteria</taxon>
        <taxon>Pseudomonadati</taxon>
        <taxon>Campylobacterota</taxon>
        <taxon>Epsilonproteobacteria</taxon>
        <taxon>Campylobacterales</taxon>
        <taxon>Campylobacteraceae</taxon>
        <taxon>Campylobacter</taxon>
    </lineage>
</organism>
<evidence type="ECO:0000256" key="1">
    <source>
        <dbReference type="SAM" id="Phobius"/>
    </source>
</evidence>
<dbReference type="OrthoDB" id="5329969at2"/>
<sequence length="76" mass="8877">MSKKERIKLEIDVLKALMLAFLTALFGIFGFCVLNYSRIDWIQALFIVLGVIFACILLYAFSKRIYKILKQIEELE</sequence>
<comment type="caution">
    <text evidence="2">The sequence shown here is derived from an EMBL/GenBank/DDBJ whole genome shotgun (WGS) entry which is preliminary data.</text>
</comment>
<keyword evidence="1" id="KW-0812">Transmembrane</keyword>
<dbReference type="RefSeq" id="WP_006803294.1">
    <property type="nucleotide sequence ID" value="NZ_CP041618.1"/>
</dbReference>
<feature type="transmembrane region" description="Helical" evidence="1">
    <location>
        <begin position="12"/>
        <end position="36"/>
    </location>
</feature>
<feature type="transmembrane region" description="Helical" evidence="1">
    <location>
        <begin position="42"/>
        <end position="61"/>
    </location>
</feature>
<keyword evidence="1" id="KW-1133">Transmembrane helix</keyword>
<keyword evidence="1" id="KW-0472">Membrane</keyword>
<evidence type="ECO:0000313" key="2">
    <source>
        <dbReference type="EMBL" id="PHY92347.1"/>
    </source>
</evidence>
<dbReference type="Proteomes" id="UP000237472">
    <property type="component" value="Unassembled WGS sequence"/>
</dbReference>
<gene>
    <name evidence="2" type="ORF">AA994_00380</name>
</gene>
<dbReference type="GeneID" id="77267431"/>
<evidence type="ECO:0000313" key="3">
    <source>
        <dbReference type="Proteomes" id="UP000237472"/>
    </source>
</evidence>
<name>A0A2G4R752_9BACT</name>
<proteinExistence type="predicted"/>
<dbReference type="EMBL" id="LDWY01000002">
    <property type="protein sequence ID" value="PHY92347.1"/>
    <property type="molecule type" value="Genomic_DNA"/>
</dbReference>